<sequence>MNAYQIQAVESAGEQTTVQEAAGDCEVTTTNDVWSGPHLEYDKYGQLTGAKYFRCRDCGREVHESIDKEQVTHRSGCENGR</sequence>
<dbReference type="Pfam" id="PF26435">
    <property type="entry name" value="DUF8118"/>
    <property type="match status" value="1"/>
</dbReference>
<dbReference type="AlphaFoldDB" id="A0A1N7F668"/>
<accession>A0A1N7F668</accession>
<dbReference type="KEGG" id="hda:BB347_13640"/>
<dbReference type="InterPro" id="IPR058431">
    <property type="entry name" value="DUF8118"/>
</dbReference>
<reference evidence="2 5" key="1">
    <citation type="submission" date="2017-01" db="EMBL/GenBank/DDBJ databases">
        <title>Complete genome sequence of Haloterrigena daqingensis type strain (JX313T).</title>
        <authorList>
            <person name="Shuang W."/>
        </authorList>
    </citation>
    <scope>NUCLEOTIDE SEQUENCE [LARGE SCALE GENOMIC DNA]</scope>
    <source>
        <strain evidence="2 5">JX313</strain>
    </source>
</reference>
<keyword evidence="4" id="KW-1185">Reference proteome</keyword>
<organism evidence="3 4">
    <name type="scientific">Natronorubrum daqingense</name>
    <dbReference type="NCBI Taxonomy" id="588898"/>
    <lineage>
        <taxon>Archaea</taxon>
        <taxon>Methanobacteriati</taxon>
        <taxon>Methanobacteriota</taxon>
        <taxon>Stenosarchaea group</taxon>
        <taxon>Halobacteria</taxon>
        <taxon>Halobacteriales</taxon>
        <taxon>Natrialbaceae</taxon>
        <taxon>Natronorubrum</taxon>
    </lineage>
</organism>
<evidence type="ECO:0000313" key="5">
    <source>
        <dbReference type="Proteomes" id="UP000187321"/>
    </source>
</evidence>
<dbReference type="EMBL" id="FTNP01000005">
    <property type="protein sequence ID" value="SIR95858.1"/>
    <property type="molecule type" value="Genomic_DNA"/>
</dbReference>
<dbReference type="Proteomes" id="UP000187321">
    <property type="component" value="Chromosome"/>
</dbReference>
<reference evidence="3 4" key="2">
    <citation type="submission" date="2017-01" db="EMBL/GenBank/DDBJ databases">
        <authorList>
            <person name="Mah S.A."/>
            <person name="Swanson W.J."/>
            <person name="Moy G.W."/>
            <person name="Vacquier V.D."/>
        </authorList>
    </citation>
    <scope>NUCLEOTIDE SEQUENCE [LARGE SCALE GENOMIC DNA]</scope>
    <source>
        <strain evidence="3 4">CGMCC 1.8909</strain>
    </source>
</reference>
<dbReference type="STRING" id="588898.BB347_13640"/>
<dbReference type="EMBL" id="CP019327">
    <property type="protein sequence ID" value="APX98269.1"/>
    <property type="molecule type" value="Genomic_DNA"/>
</dbReference>
<evidence type="ECO:0000313" key="2">
    <source>
        <dbReference type="EMBL" id="APX98269.1"/>
    </source>
</evidence>
<proteinExistence type="predicted"/>
<gene>
    <name evidence="2" type="ORF">BB347_13640</name>
    <name evidence="3" type="ORF">SAMN05421809_3045</name>
</gene>
<name>A0A1N7F668_9EURY</name>
<feature type="domain" description="DUF8118" evidence="1">
    <location>
        <begin position="33"/>
        <end position="77"/>
    </location>
</feature>
<dbReference type="Proteomes" id="UP000185687">
    <property type="component" value="Unassembled WGS sequence"/>
</dbReference>
<evidence type="ECO:0000313" key="4">
    <source>
        <dbReference type="Proteomes" id="UP000185687"/>
    </source>
</evidence>
<evidence type="ECO:0000313" key="3">
    <source>
        <dbReference type="EMBL" id="SIR95858.1"/>
    </source>
</evidence>
<protein>
    <recommendedName>
        <fullName evidence="1">DUF8118 domain-containing protein</fullName>
    </recommendedName>
</protein>
<evidence type="ECO:0000259" key="1">
    <source>
        <dbReference type="Pfam" id="PF26435"/>
    </source>
</evidence>